<evidence type="ECO:0000256" key="1">
    <source>
        <dbReference type="SAM" id="Coils"/>
    </source>
</evidence>
<evidence type="ECO:0000256" key="3">
    <source>
        <dbReference type="SAM" id="Phobius"/>
    </source>
</evidence>
<evidence type="ECO:0000256" key="2">
    <source>
        <dbReference type="SAM" id="MobiDB-lite"/>
    </source>
</evidence>
<dbReference type="SUPFAM" id="SSF81406">
    <property type="entry name" value="Mitochondrial cytochrome c oxidase subunit IV"/>
    <property type="match status" value="1"/>
</dbReference>
<dbReference type="EMBL" id="KV453912">
    <property type="protein sequence ID" value="ODV79119.1"/>
    <property type="molecule type" value="Genomic_DNA"/>
</dbReference>
<sequence length="255" mass="29490">MIARTLPRALTSTRLVRTYAVAKDSTAQPPQDPEKARQEAAQLAVQSLKDMGSLFSMSSSDETQPIDTAPIFKDPKLFGPLSLLHQGQVLKELQDKYDKKWTKLTLEDKYLGYYIAYGDWGVREDFKNWNTLEAPYDLPFKVPSHIKTTTPTKDTKILKLKDPVVLAETPVRLKQFDVKKMDGVTKFFIFLTVLITLFAVARDKRIGEEGRPVEVVIVDKHELERTRKRELAEQQEREAEQKQAQSKKWYYLWLK</sequence>
<dbReference type="GO" id="GO:0006123">
    <property type="term" value="P:mitochondrial electron transport, cytochrome c to oxygen"/>
    <property type="evidence" value="ECO:0007669"/>
    <property type="project" value="InterPro"/>
</dbReference>
<dbReference type="GeneID" id="30984021"/>
<protein>
    <recommendedName>
        <fullName evidence="6">Genetic interactor of prohibitin 7, mitochondrial</fullName>
    </recommendedName>
</protein>
<feature type="coiled-coil region" evidence="1">
    <location>
        <begin position="218"/>
        <end position="245"/>
    </location>
</feature>
<organism evidence="4 5">
    <name type="scientific">Suhomyces tanzawaensis NRRL Y-17324</name>
    <dbReference type="NCBI Taxonomy" id="984487"/>
    <lineage>
        <taxon>Eukaryota</taxon>
        <taxon>Fungi</taxon>
        <taxon>Dikarya</taxon>
        <taxon>Ascomycota</taxon>
        <taxon>Saccharomycotina</taxon>
        <taxon>Pichiomycetes</taxon>
        <taxon>Debaryomycetaceae</taxon>
        <taxon>Suhomyces</taxon>
    </lineage>
</organism>
<feature type="region of interest" description="Disordered" evidence="2">
    <location>
        <begin position="22"/>
        <end position="41"/>
    </location>
</feature>
<keyword evidence="3" id="KW-0472">Membrane</keyword>
<dbReference type="AlphaFoldDB" id="A0A1E4SHX6"/>
<keyword evidence="5" id="KW-1185">Reference proteome</keyword>
<evidence type="ECO:0008006" key="6">
    <source>
        <dbReference type="Google" id="ProtNLM"/>
    </source>
</evidence>
<dbReference type="InterPro" id="IPR036639">
    <property type="entry name" value="Cyt_c_oxidase_su4_sf"/>
</dbReference>
<reference evidence="5" key="1">
    <citation type="submission" date="2016-05" db="EMBL/GenBank/DDBJ databases">
        <title>Comparative genomics of biotechnologically important yeasts.</title>
        <authorList>
            <consortium name="DOE Joint Genome Institute"/>
            <person name="Riley R."/>
            <person name="Haridas S."/>
            <person name="Wolfe K.H."/>
            <person name="Lopes M.R."/>
            <person name="Hittinger C.T."/>
            <person name="Goker M."/>
            <person name="Salamov A."/>
            <person name="Wisecaver J."/>
            <person name="Long T.M."/>
            <person name="Aerts A.L."/>
            <person name="Barry K."/>
            <person name="Choi C."/>
            <person name="Clum A."/>
            <person name="Coughlan A.Y."/>
            <person name="Deshpande S."/>
            <person name="Douglass A.P."/>
            <person name="Hanson S.J."/>
            <person name="Klenk H.-P."/>
            <person name="Labutti K."/>
            <person name="Lapidus A."/>
            <person name="Lindquist E."/>
            <person name="Lipzen A."/>
            <person name="Meier-Kolthoff J.P."/>
            <person name="Ohm R.A."/>
            <person name="Otillar R.P."/>
            <person name="Pangilinan J."/>
            <person name="Peng Y."/>
            <person name="Rokas A."/>
            <person name="Rosa C.A."/>
            <person name="Scheuner C."/>
            <person name="Sibirny A.A."/>
            <person name="Slot J.C."/>
            <person name="Stielow J.B."/>
            <person name="Sun H."/>
            <person name="Kurtzman C.P."/>
            <person name="Blackwell M."/>
            <person name="Grigoriev I.V."/>
            <person name="Jeffries T.W."/>
        </authorList>
    </citation>
    <scope>NUCLEOTIDE SEQUENCE [LARGE SCALE GENOMIC DNA]</scope>
    <source>
        <strain evidence="5">NRRL Y-17324</strain>
    </source>
</reference>
<accession>A0A1E4SHX6</accession>
<dbReference type="OrthoDB" id="186013at2759"/>
<dbReference type="Proteomes" id="UP000094285">
    <property type="component" value="Unassembled WGS sequence"/>
</dbReference>
<name>A0A1E4SHX6_9ASCO</name>
<gene>
    <name evidence="4" type="ORF">CANTADRAFT_50980</name>
</gene>
<dbReference type="GO" id="GO:0005739">
    <property type="term" value="C:mitochondrion"/>
    <property type="evidence" value="ECO:0007669"/>
    <property type="project" value="GOC"/>
</dbReference>
<keyword evidence="3" id="KW-1133">Transmembrane helix</keyword>
<keyword evidence="3" id="KW-0812">Transmembrane</keyword>
<proteinExistence type="predicted"/>
<feature type="transmembrane region" description="Helical" evidence="3">
    <location>
        <begin position="183"/>
        <end position="201"/>
    </location>
</feature>
<dbReference type="RefSeq" id="XP_020064241.1">
    <property type="nucleotide sequence ID" value="XM_020209885.1"/>
</dbReference>
<evidence type="ECO:0000313" key="5">
    <source>
        <dbReference type="Proteomes" id="UP000094285"/>
    </source>
</evidence>
<keyword evidence="1" id="KW-0175">Coiled coil</keyword>
<dbReference type="GO" id="GO:0045277">
    <property type="term" value="C:respiratory chain complex IV"/>
    <property type="evidence" value="ECO:0007669"/>
    <property type="project" value="InterPro"/>
</dbReference>
<evidence type="ECO:0000313" key="4">
    <source>
        <dbReference type="EMBL" id="ODV79119.1"/>
    </source>
</evidence>